<comment type="catalytic activity">
    <reaction evidence="12">
        <text>an N,N'-diacetylchitobiosyl-diphospho-di-trans,poly-cis-dolichol + GDP-alpha-D-mannose = a beta-D-Man-(1-&gt;4)-beta-D-GlcNAc-(1-&gt;4)-alpha-D-GlcNAc-diphospho-di-trans,poly-cis-dolichol + GDP + H(+)</text>
        <dbReference type="Rhea" id="RHEA:13865"/>
        <dbReference type="Rhea" id="RHEA-COMP:19510"/>
        <dbReference type="Rhea" id="RHEA-COMP:19511"/>
        <dbReference type="ChEBI" id="CHEBI:15378"/>
        <dbReference type="ChEBI" id="CHEBI:57269"/>
        <dbReference type="ChEBI" id="CHEBI:57527"/>
        <dbReference type="ChEBI" id="CHEBI:58189"/>
        <dbReference type="ChEBI" id="CHEBI:58472"/>
        <dbReference type="EC" id="2.4.1.142"/>
    </reaction>
    <physiologicalReaction direction="left-to-right" evidence="12">
        <dbReference type="Rhea" id="RHEA:13866"/>
    </physiologicalReaction>
</comment>
<evidence type="ECO:0000256" key="8">
    <source>
        <dbReference type="ARBA" id="ARBA00023136"/>
    </source>
</evidence>
<evidence type="ECO:0000313" key="15">
    <source>
        <dbReference type="EMBL" id="CAD9198902.1"/>
    </source>
</evidence>
<dbReference type="InterPro" id="IPR028098">
    <property type="entry name" value="Glyco_trans_4-like_N"/>
</dbReference>
<dbReference type="GO" id="GO:0005789">
    <property type="term" value="C:endoplasmic reticulum membrane"/>
    <property type="evidence" value="ECO:0007669"/>
    <property type="project" value="UniProtKB-SubCell"/>
</dbReference>
<evidence type="ECO:0000256" key="10">
    <source>
        <dbReference type="ARBA" id="ARBA00031566"/>
    </source>
</evidence>
<keyword evidence="6" id="KW-0256">Endoplasmic reticulum</keyword>
<evidence type="ECO:0000256" key="6">
    <source>
        <dbReference type="ARBA" id="ARBA00022824"/>
    </source>
</evidence>
<name>A0A6U1DCH4_9CHLO</name>
<feature type="domain" description="Glycosyl transferase family 1" evidence="13">
    <location>
        <begin position="312"/>
        <end position="462"/>
    </location>
</feature>
<evidence type="ECO:0000256" key="2">
    <source>
        <dbReference type="ARBA" id="ARBA00004922"/>
    </source>
</evidence>
<dbReference type="GO" id="GO:0004578">
    <property type="term" value="F:chitobiosyldiphosphodolichol beta-mannosyltransferase activity"/>
    <property type="evidence" value="ECO:0007669"/>
    <property type="project" value="UniProtKB-EC"/>
</dbReference>
<dbReference type="EMBL" id="HBGG01002104">
    <property type="protein sequence ID" value="CAD9198902.1"/>
    <property type="molecule type" value="Transcribed_RNA"/>
</dbReference>
<accession>A0A6U1DCH4</accession>
<evidence type="ECO:0000256" key="3">
    <source>
        <dbReference type="ARBA" id="ARBA00022676"/>
    </source>
</evidence>
<evidence type="ECO:0000256" key="5">
    <source>
        <dbReference type="ARBA" id="ARBA00022692"/>
    </source>
</evidence>
<evidence type="ECO:0000256" key="4">
    <source>
        <dbReference type="ARBA" id="ARBA00022679"/>
    </source>
</evidence>
<evidence type="ECO:0000256" key="12">
    <source>
        <dbReference type="ARBA" id="ARBA00045071"/>
    </source>
</evidence>
<dbReference type="SUPFAM" id="SSF53756">
    <property type="entry name" value="UDP-Glycosyltransferase/glycogen phosphorylase"/>
    <property type="match status" value="1"/>
</dbReference>
<dbReference type="Gene3D" id="3.40.50.2000">
    <property type="entry name" value="Glycogen Phosphorylase B"/>
    <property type="match status" value="1"/>
</dbReference>
<evidence type="ECO:0000259" key="14">
    <source>
        <dbReference type="Pfam" id="PF13579"/>
    </source>
</evidence>
<dbReference type="PANTHER" id="PTHR13036">
    <property type="entry name" value="BETA1,4 MANNOSYLTRANSFERASE"/>
    <property type="match status" value="1"/>
</dbReference>
<keyword evidence="3" id="KW-0328">Glycosyltransferase</keyword>
<feature type="domain" description="Glycosyltransferase subfamily 4-like N-terminal" evidence="14">
    <location>
        <begin position="82"/>
        <end position="236"/>
    </location>
</feature>
<dbReference type="EMBL" id="HBGG01002105">
    <property type="protein sequence ID" value="CAD9198903.1"/>
    <property type="molecule type" value="Transcribed_RNA"/>
</dbReference>
<keyword evidence="8" id="KW-0472">Membrane</keyword>
<proteinExistence type="predicted"/>
<dbReference type="AlphaFoldDB" id="A0A6U1DCH4"/>
<dbReference type="Pfam" id="PF00534">
    <property type="entry name" value="Glycos_transf_1"/>
    <property type="match status" value="1"/>
</dbReference>
<keyword evidence="7" id="KW-1133">Transmembrane helix</keyword>
<organism evidence="16">
    <name type="scientific">Tetraselmis chuii</name>
    <dbReference type="NCBI Taxonomy" id="63592"/>
    <lineage>
        <taxon>Eukaryota</taxon>
        <taxon>Viridiplantae</taxon>
        <taxon>Chlorophyta</taxon>
        <taxon>core chlorophytes</taxon>
        <taxon>Chlorodendrophyceae</taxon>
        <taxon>Chlorodendrales</taxon>
        <taxon>Chlorodendraceae</taxon>
        <taxon>Tetraselmis</taxon>
    </lineage>
</organism>
<evidence type="ECO:0000259" key="13">
    <source>
        <dbReference type="Pfam" id="PF00534"/>
    </source>
</evidence>
<evidence type="ECO:0000313" key="16">
    <source>
        <dbReference type="EMBL" id="CAD9198903.1"/>
    </source>
</evidence>
<evidence type="ECO:0000256" key="7">
    <source>
        <dbReference type="ARBA" id="ARBA00022989"/>
    </source>
</evidence>
<reference evidence="16" key="1">
    <citation type="submission" date="2021-01" db="EMBL/GenBank/DDBJ databases">
        <authorList>
            <person name="Corre E."/>
            <person name="Pelletier E."/>
            <person name="Niang G."/>
            <person name="Scheremetjew M."/>
            <person name="Finn R."/>
            <person name="Kale V."/>
            <person name="Holt S."/>
            <person name="Cochrane G."/>
            <person name="Meng A."/>
            <person name="Brown T."/>
            <person name="Cohen L."/>
        </authorList>
    </citation>
    <scope>NUCLEOTIDE SEQUENCE</scope>
    <source>
        <strain evidence="16">PLY429</strain>
    </source>
</reference>
<evidence type="ECO:0000256" key="1">
    <source>
        <dbReference type="ARBA" id="ARBA00004389"/>
    </source>
</evidence>
<dbReference type="Pfam" id="PF13579">
    <property type="entry name" value="Glyco_trans_4_4"/>
    <property type="match status" value="1"/>
</dbReference>
<dbReference type="InterPro" id="IPR026051">
    <property type="entry name" value="ALG1-like"/>
</dbReference>
<dbReference type="InterPro" id="IPR001296">
    <property type="entry name" value="Glyco_trans_1"/>
</dbReference>
<dbReference type="FunFam" id="3.40.50.2000:FF:000109">
    <property type="entry name" value="Chitobiosyldiphosphodolichol beta-mannosyltransferase"/>
    <property type="match status" value="1"/>
</dbReference>
<dbReference type="PANTHER" id="PTHR13036:SF0">
    <property type="entry name" value="CHITOBIOSYLDIPHOSPHODOLICHOL BETA-MANNOSYLTRANSFERASE"/>
    <property type="match status" value="1"/>
</dbReference>
<evidence type="ECO:0000256" key="11">
    <source>
        <dbReference type="ARBA" id="ARBA00033088"/>
    </source>
</evidence>
<comment type="subcellular location">
    <subcellularLocation>
        <location evidence="1">Endoplasmic reticulum membrane</location>
        <topology evidence="1">Single-pass membrane protein</topology>
    </subcellularLocation>
</comment>
<gene>
    <name evidence="15" type="ORF">TCHU04912_LOCUS1135</name>
    <name evidence="16" type="ORF">TCHU04912_LOCUS1136</name>
</gene>
<evidence type="ECO:0000256" key="9">
    <source>
        <dbReference type="ARBA" id="ARBA00031434"/>
    </source>
</evidence>
<keyword evidence="4" id="KW-0808">Transferase</keyword>
<protein>
    <recommendedName>
        <fullName evidence="10">Beta-1,4-mannosyltransferase</fullName>
    </recommendedName>
    <alternativeName>
        <fullName evidence="11">GDP-Man:GlcNAc2-PP-dolichol mannosyltransferase</fullName>
    </alternativeName>
    <alternativeName>
        <fullName evidence="9">GDP-mannose-dolichol diphosphochitobiose mannosyltransferase</fullName>
    </alternativeName>
</protein>
<comment type="pathway">
    <text evidence="2">Protein modification; protein glycosylation.</text>
</comment>
<sequence>MRKTICMYEPSSTHSKPQLEPKPSLFLYNTRAPAFRSLTSIVYDMKENPAGMARPVCWVVVLGDFGRSPRMQYHTVSMSKTAGYEVHVVAYSGAAVLPSIAMDPAVHIHSITSLSSYRKYFPRALALILKAAHQALALLWAMLFRLPAAEVVLMQCPPAVPTIMLCVLTCWLRGSKLIIDWHNFAFSLLALSLTDSHPLVRVSLWCERNFGRMAHQHLCVTRAMKKYLKSSWGISATVLYDCPSNSFHAASALEAHKLFMKLRPVIDEPMHAGDCCIGEYMAAEGQDYPAELSICTRAVNESVTWRLQRPAVVVSSTSWTQDEDFSILLSAAEEYNRQCCAMASCTLPRLLIIVTGRGPQKDYYCRQMASMKLEWAAFRTVWLEPEDYPTLLGSADLGVSLHTSSSGLDLPMKVVDMFGCDLPVCSADYSCIQELVTPDVNGRLFRTADELAGHFLDLFECWNGQDTPAALAALRSNLVASKRIRWDDNWRLHALPVIKSSVD</sequence>
<keyword evidence="5" id="KW-0812">Transmembrane</keyword>